<protein>
    <submittedName>
        <fullName evidence="1">Uncharacterized protein</fullName>
    </submittedName>
</protein>
<dbReference type="Proteomes" id="UP000077755">
    <property type="component" value="Chromosome 3"/>
</dbReference>
<proteinExistence type="predicted"/>
<reference evidence="1" key="2">
    <citation type="submission" date="2022-03" db="EMBL/GenBank/DDBJ databases">
        <title>Draft title - Genomic analysis of global carrot germplasm unveils the trajectory of domestication and the origin of high carotenoid orange carrot.</title>
        <authorList>
            <person name="Iorizzo M."/>
            <person name="Ellison S."/>
            <person name="Senalik D."/>
            <person name="Macko-Podgorni A."/>
            <person name="Grzebelus D."/>
            <person name="Bostan H."/>
            <person name="Rolling W."/>
            <person name="Curaba J."/>
            <person name="Simon P."/>
        </authorList>
    </citation>
    <scope>NUCLEOTIDE SEQUENCE</scope>
    <source>
        <tissue evidence="1">Leaf</tissue>
    </source>
</reference>
<reference evidence="1" key="1">
    <citation type="journal article" date="2016" name="Nat. Genet.">
        <title>A high-quality carrot genome assembly provides new insights into carotenoid accumulation and asterid genome evolution.</title>
        <authorList>
            <person name="Iorizzo M."/>
            <person name="Ellison S."/>
            <person name="Senalik D."/>
            <person name="Zeng P."/>
            <person name="Satapoomin P."/>
            <person name="Huang J."/>
            <person name="Bowman M."/>
            <person name="Iovene M."/>
            <person name="Sanseverino W."/>
            <person name="Cavagnaro P."/>
            <person name="Yildiz M."/>
            <person name="Macko-Podgorni A."/>
            <person name="Moranska E."/>
            <person name="Grzebelus E."/>
            <person name="Grzebelus D."/>
            <person name="Ashrafi H."/>
            <person name="Zheng Z."/>
            <person name="Cheng S."/>
            <person name="Spooner D."/>
            <person name="Van Deynze A."/>
            <person name="Simon P."/>
        </authorList>
    </citation>
    <scope>NUCLEOTIDE SEQUENCE</scope>
    <source>
        <tissue evidence="1">Leaf</tissue>
    </source>
</reference>
<sequence length="166" mass="18683">MAVSFICAVKAFVVFMLSISGVNSAGCLPSPRVPFGPMTQRPCPFRKYVERSIPVQGVCQNDPLNLSDQATRNIGRPKVTISEDVLERRRLSKRRQNTRQTGQQGLYAKLAYSPGKEDEYVNRPSKYWDICGDRFDPGGHIGSFYQLSLAESEFEVMIQEGEEDDI</sequence>
<gene>
    <name evidence="1" type="ORF">DCAR_0310103</name>
</gene>
<accession>A0A165ZLG7</accession>
<evidence type="ECO:0000313" key="2">
    <source>
        <dbReference type="Proteomes" id="UP000077755"/>
    </source>
</evidence>
<dbReference type="AlphaFoldDB" id="A0A165ZLG7"/>
<organism evidence="1 2">
    <name type="scientific">Daucus carota subsp. sativus</name>
    <name type="common">Carrot</name>
    <dbReference type="NCBI Taxonomy" id="79200"/>
    <lineage>
        <taxon>Eukaryota</taxon>
        <taxon>Viridiplantae</taxon>
        <taxon>Streptophyta</taxon>
        <taxon>Embryophyta</taxon>
        <taxon>Tracheophyta</taxon>
        <taxon>Spermatophyta</taxon>
        <taxon>Magnoliopsida</taxon>
        <taxon>eudicotyledons</taxon>
        <taxon>Gunneridae</taxon>
        <taxon>Pentapetalae</taxon>
        <taxon>asterids</taxon>
        <taxon>campanulids</taxon>
        <taxon>Apiales</taxon>
        <taxon>Apiaceae</taxon>
        <taxon>Apioideae</taxon>
        <taxon>Scandiceae</taxon>
        <taxon>Daucinae</taxon>
        <taxon>Daucus</taxon>
        <taxon>Daucus sect. Daucus</taxon>
    </lineage>
</organism>
<evidence type="ECO:0000313" key="1">
    <source>
        <dbReference type="EMBL" id="WOG90857.1"/>
    </source>
</evidence>
<dbReference type="EMBL" id="CP093345">
    <property type="protein sequence ID" value="WOG90857.1"/>
    <property type="molecule type" value="Genomic_DNA"/>
</dbReference>
<keyword evidence="2" id="KW-1185">Reference proteome</keyword>
<dbReference type="Gramene" id="KZN00176">
    <property type="protein sequence ID" value="KZN00176"/>
    <property type="gene ID" value="DCAR_008930"/>
</dbReference>
<name>A0A165ZLG7_DAUCS</name>